<evidence type="ECO:0008006" key="5">
    <source>
        <dbReference type="Google" id="ProtNLM"/>
    </source>
</evidence>
<reference evidence="3 4" key="1">
    <citation type="submission" date="2019-03" db="EMBL/GenBank/DDBJ databases">
        <title>First draft genome of Liparis tanakae, snailfish: a comprehensive survey of snailfish specific genes.</title>
        <authorList>
            <person name="Kim W."/>
            <person name="Song I."/>
            <person name="Jeong J.-H."/>
            <person name="Kim D."/>
            <person name="Kim S."/>
            <person name="Ryu S."/>
            <person name="Song J.Y."/>
            <person name="Lee S.K."/>
        </authorList>
    </citation>
    <scope>NUCLEOTIDE SEQUENCE [LARGE SCALE GENOMIC DNA]</scope>
    <source>
        <tissue evidence="3">Muscle</tissue>
    </source>
</reference>
<evidence type="ECO:0000256" key="2">
    <source>
        <dbReference type="SAM" id="SignalP"/>
    </source>
</evidence>
<feature type="signal peptide" evidence="2">
    <location>
        <begin position="1"/>
        <end position="20"/>
    </location>
</feature>
<organism evidence="3 4">
    <name type="scientific">Liparis tanakae</name>
    <name type="common">Tanaka's snailfish</name>
    <dbReference type="NCBI Taxonomy" id="230148"/>
    <lineage>
        <taxon>Eukaryota</taxon>
        <taxon>Metazoa</taxon>
        <taxon>Chordata</taxon>
        <taxon>Craniata</taxon>
        <taxon>Vertebrata</taxon>
        <taxon>Euteleostomi</taxon>
        <taxon>Actinopterygii</taxon>
        <taxon>Neopterygii</taxon>
        <taxon>Teleostei</taxon>
        <taxon>Neoteleostei</taxon>
        <taxon>Acanthomorphata</taxon>
        <taxon>Eupercaria</taxon>
        <taxon>Perciformes</taxon>
        <taxon>Cottioidei</taxon>
        <taxon>Cottales</taxon>
        <taxon>Liparidae</taxon>
        <taxon>Liparis</taxon>
    </lineage>
</organism>
<dbReference type="AlphaFoldDB" id="A0A4Z2G5E7"/>
<name>A0A4Z2G5E7_9TELE</name>
<keyword evidence="2" id="KW-0732">Signal</keyword>
<proteinExistence type="predicted"/>
<evidence type="ECO:0000313" key="4">
    <source>
        <dbReference type="Proteomes" id="UP000314294"/>
    </source>
</evidence>
<dbReference type="Proteomes" id="UP000314294">
    <property type="component" value="Unassembled WGS sequence"/>
</dbReference>
<gene>
    <name evidence="3" type="ORF">EYF80_041505</name>
</gene>
<evidence type="ECO:0000313" key="3">
    <source>
        <dbReference type="EMBL" id="TNN48295.1"/>
    </source>
</evidence>
<feature type="compositionally biased region" description="Polar residues" evidence="1">
    <location>
        <begin position="50"/>
        <end position="72"/>
    </location>
</feature>
<protein>
    <recommendedName>
        <fullName evidence="5">Secreted protein</fullName>
    </recommendedName>
</protein>
<keyword evidence="4" id="KW-1185">Reference proteome</keyword>
<feature type="region of interest" description="Disordered" evidence="1">
    <location>
        <begin position="47"/>
        <end position="80"/>
    </location>
</feature>
<accession>A0A4Z2G5E7</accession>
<evidence type="ECO:0000256" key="1">
    <source>
        <dbReference type="SAM" id="MobiDB-lite"/>
    </source>
</evidence>
<sequence length="80" mass="8556">MQLFLKASSVLLLHSGGLICFICGEERTPPSDYTTYGQCSNAVAPPSSDVMGTNTSRMLDQYQTGPSSSEINSPLIRGLN</sequence>
<feature type="chain" id="PRO_5021480892" description="Secreted protein" evidence="2">
    <location>
        <begin position="21"/>
        <end position="80"/>
    </location>
</feature>
<dbReference type="EMBL" id="SRLO01000703">
    <property type="protein sequence ID" value="TNN48295.1"/>
    <property type="molecule type" value="Genomic_DNA"/>
</dbReference>
<comment type="caution">
    <text evidence="3">The sequence shown here is derived from an EMBL/GenBank/DDBJ whole genome shotgun (WGS) entry which is preliminary data.</text>
</comment>